<dbReference type="AlphaFoldDB" id="A0A2U3AAE8"/>
<gene>
    <name evidence="3" type="ORF">DFR61_13816</name>
    <name evidence="2" type="ORF">NCTC10597_01707</name>
</gene>
<keyword evidence="1" id="KW-1133">Transmembrane helix</keyword>
<dbReference type="Pfam" id="PF15980">
    <property type="entry name" value="ComGF"/>
    <property type="match status" value="1"/>
</dbReference>
<evidence type="ECO:0000256" key="1">
    <source>
        <dbReference type="SAM" id="Phobius"/>
    </source>
</evidence>
<dbReference type="OrthoDB" id="2361316at2"/>
<dbReference type="Proteomes" id="UP000254330">
    <property type="component" value="Unassembled WGS sequence"/>
</dbReference>
<proteinExistence type="predicted"/>
<reference evidence="2 4" key="1">
    <citation type="submission" date="2018-06" db="EMBL/GenBank/DDBJ databases">
        <authorList>
            <consortium name="Pathogen Informatics"/>
            <person name="Doyle S."/>
        </authorList>
    </citation>
    <scope>NUCLEOTIDE SEQUENCE [LARGE SCALE GENOMIC DNA]</scope>
    <source>
        <strain evidence="2 4">NCTC10597</strain>
    </source>
</reference>
<evidence type="ECO:0000313" key="4">
    <source>
        <dbReference type="Proteomes" id="UP000254330"/>
    </source>
</evidence>
<accession>A0A2U3AAE8</accession>
<name>A0A2U3AAE8_9BACL</name>
<dbReference type="RefSeq" id="WP_109350551.1">
    <property type="nucleotide sequence ID" value="NZ_BJUE01000039.1"/>
</dbReference>
<dbReference type="EMBL" id="SNZG01000038">
    <property type="protein sequence ID" value="TDR34516.1"/>
    <property type="molecule type" value="Genomic_DNA"/>
</dbReference>
<keyword evidence="1" id="KW-0812">Transmembrane</keyword>
<evidence type="ECO:0000313" key="2">
    <source>
        <dbReference type="EMBL" id="STX09998.1"/>
    </source>
</evidence>
<reference evidence="3 5" key="2">
    <citation type="submission" date="2019-03" db="EMBL/GenBank/DDBJ databases">
        <title>Genomic Encyclopedia of Type Strains, Phase IV (KMG-IV): sequencing the most valuable type-strain genomes for metagenomic binning, comparative biology and taxonomic classification.</title>
        <authorList>
            <person name="Goeker M."/>
        </authorList>
    </citation>
    <scope>NUCLEOTIDE SEQUENCE [LARGE SCALE GENOMIC DNA]</scope>
    <source>
        <strain evidence="3 5">DSM 20580</strain>
    </source>
</reference>
<evidence type="ECO:0000313" key="5">
    <source>
        <dbReference type="Proteomes" id="UP000294641"/>
    </source>
</evidence>
<feature type="transmembrane region" description="Helical" evidence="1">
    <location>
        <begin position="12"/>
        <end position="32"/>
    </location>
</feature>
<organism evidence="2 4">
    <name type="scientific">Kurthia zopfii</name>
    <dbReference type="NCBI Taxonomy" id="1650"/>
    <lineage>
        <taxon>Bacteria</taxon>
        <taxon>Bacillati</taxon>
        <taxon>Bacillota</taxon>
        <taxon>Bacilli</taxon>
        <taxon>Bacillales</taxon>
        <taxon>Caryophanaceae</taxon>
        <taxon>Kurthia</taxon>
    </lineage>
</organism>
<dbReference type="Proteomes" id="UP000294641">
    <property type="component" value="Unassembled WGS sequence"/>
</dbReference>
<evidence type="ECO:0000313" key="3">
    <source>
        <dbReference type="EMBL" id="TDR34516.1"/>
    </source>
</evidence>
<comment type="caution">
    <text evidence="2">The sequence shown here is derived from an EMBL/GenBank/DDBJ whole genome shotgun (WGS) entry which is preliminary data.</text>
</comment>
<protein>
    <submittedName>
        <fullName evidence="3">Competence protein ComGF-like</fullName>
    </submittedName>
</protein>
<keyword evidence="5" id="KW-1185">Reference proteome</keyword>
<keyword evidence="1" id="KW-0472">Membrane</keyword>
<dbReference type="InterPro" id="IPR016977">
    <property type="entry name" value="ComGF"/>
</dbReference>
<dbReference type="EMBL" id="UGNP01000001">
    <property type="protein sequence ID" value="STX09998.1"/>
    <property type="molecule type" value="Genomic_DNA"/>
</dbReference>
<sequence>MSESGFTLPEALLQLVIFLLVMSSIPQIYAWYSKISESFLGTQTIAYELFLNEFRNDLLNVIEIGTPTNNSVEILVKNNESGGSGNNYYYRYNYRFSNKRISKSYDTSNGMNIMLTGLKKATFQLNDERLTLNTEFKNQMRKERIIVVPQKEE</sequence>